<gene>
    <name evidence="3" type="ORF">dnl_09190</name>
</gene>
<keyword evidence="3" id="KW-0808">Transferase</keyword>
<dbReference type="PANTHER" id="PTHR42998">
    <property type="entry name" value="TYPE I RESTRICTION ENZYME HINDVIIP M PROTEIN-RELATED"/>
    <property type="match status" value="1"/>
</dbReference>
<dbReference type="Pfam" id="PF02384">
    <property type="entry name" value="N6_Mtase"/>
    <property type="match status" value="2"/>
</dbReference>
<dbReference type="Gene3D" id="3.40.50.150">
    <property type="entry name" value="Vaccinia Virus protein VP39"/>
    <property type="match status" value="1"/>
</dbReference>
<dbReference type="InterPro" id="IPR003356">
    <property type="entry name" value="DNA_methylase_A-5"/>
</dbReference>
<dbReference type="REBASE" id="468699">
    <property type="entry name" value="M.Dli5ac10ORF9190P"/>
</dbReference>
<accession>A0A975GF07</accession>
<comment type="similarity">
    <text evidence="1">Belongs to the N(4)/N(6)-methyltransferase family.</text>
</comment>
<dbReference type="EMBL" id="CP061799">
    <property type="protein sequence ID" value="QTA78689.1"/>
    <property type="molecule type" value="Genomic_DNA"/>
</dbReference>
<evidence type="ECO:0000313" key="3">
    <source>
        <dbReference type="EMBL" id="QTA78689.1"/>
    </source>
</evidence>
<sequence>MKKDKGAPKEQSLEQRYKDLRKQYYEFDETETLKSSNDFVQAGLVWGSVDGNATPAILLIALEPGHWEYSEDSRLELLAYELLSSVESDWPVFAHLQDDVNSRCYSLFGVDGTDGTHSVDEIPPLELIRDFERLEKDNTFRWSMRVYTRLMYKLDAFHEQVYQTVKDRVSDKNDIIEEVAKILFLETFRVHHDEDLTFKFKGQKLRFREVFDFQYVKQNGAKAVEQIQAAFEAFKSHPDYVVTDDEGNENSIFDKNTHLRLQRPENYETLLEAVQDLGPVTDNQGRIMKDIGTLADVSADLLGRVFDVFLRANFESKGGLGVYLTPNPVKQAMLQMAFHDIQQDSMAMENLTAGNFRFCDPACGTYGFGSVALSHLKNVIDDLAGMTDAKKEKLKNDLRDNGFVGADSAPRMVMLARVNMALQDARKARIFYTDNSLTTTALKPNTFDLICTNPPFGTPKFKADNKGRSSKKHYEERMAPILESFRSDLKDVGTGKKAKWHLYPTVSGLAVGSSPNKKGEWTPVKGTSIDPAVLFIDRCLQLLKPGGRLFIVLPDGVLCNSGDRYVREYIMGRKDEKSGEFVGGKAIVKAVISLPADTFKLSGTGAKTSILYVQKRRAGKEDPEQFLPEPQTDVFMAVADTLGYVVKNNVEDYSSGVPNDLDLIVGAYKRGE</sequence>
<evidence type="ECO:0000256" key="1">
    <source>
        <dbReference type="ARBA" id="ARBA00006594"/>
    </source>
</evidence>
<keyword evidence="4" id="KW-1185">Reference proteome</keyword>
<dbReference type="GO" id="GO:0032259">
    <property type="term" value="P:methylation"/>
    <property type="evidence" value="ECO:0007669"/>
    <property type="project" value="UniProtKB-KW"/>
</dbReference>
<dbReference type="PANTHER" id="PTHR42998:SF1">
    <property type="entry name" value="TYPE I RESTRICTION ENZYME HINDI METHYLASE SUBUNIT"/>
    <property type="match status" value="1"/>
</dbReference>
<evidence type="ECO:0000259" key="2">
    <source>
        <dbReference type="Pfam" id="PF02384"/>
    </source>
</evidence>
<dbReference type="GO" id="GO:0003677">
    <property type="term" value="F:DNA binding"/>
    <property type="evidence" value="ECO:0007669"/>
    <property type="project" value="InterPro"/>
</dbReference>
<proteinExistence type="inferred from homology"/>
<feature type="domain" description="DNA methylase adenine-specific" evidence="2">
    <location>
        <begin position="298"/>
        <end position="477"/>
    </location>
</feature>
<dbReference type="GO" id="GO:0008170">
    <property type="term" value="F:N-methyltransferase activity"/>
    <property type="evidence" value="ECO:0007669"/>
    <property type="project" value="InterPro"/>
</dbReference>
<dbReference type="InterPro" id="IPR029063">
    <property type="entry name" value="SAM-dependent_MTases_sf"/>
</dbReference>
<dbReference type="PRINTS" id="PR00507">
    <property type="entry name" value="N12N6MTFRASE"/>
</dbReference>
<protein>
    <submittedName>
        <fullName evidence="3">SAM-dependent methyltransferase</fullName>
    </submittedName>
</protein>
<dbReference type="RefSeq" id="WP_207690517.1">
    <property type="nucleotide sequence ID" value="NZ_CP061799.1"/>
</dbReference>
<name>A0A975GF07_9BACT</name>
<evidence type="ECO:0000313" key="4">
    <source>
        <dbReference type="Proteomes" id="UP000663720"/>
    </source>
</evidence>
<feature type="domain" description="DNA methylase adenine-specific" evidence="2">
    <location>
        <begin position="534"/>
        <end position="624"/>
    </location>
</feature>
<dbReference type="SUPFAM" id="SSF53335">
    <property type="entry name" value="S-adenosyl-L-methionine-dependent methyltransferases"/>
    <property type="match status" value="1"/>
</dbReference>
<reference evidence="3" key="1">
    <citation type="journal article" date="2021" name="Microb. Physiol.">
        <title>Proteogenomic Insights into the Physiology of Marine, Sulfate-Reducing, Filamentous Desulfonema limicola and Desulfonema magnum.</title>
        <authorList>
            <person name="Schnaars V."/>
            <person name="Wohlbrand L."/>
            <person name="Scheve S."/>
            <person name="Hinrichs C."/>
            <person name="Reinhardt R."/>
            <person name="Rabus R."/>
        </authorList>
    </citation>
    <scope>NUCLEOTIDE SEQUENCE</scope>
    <source>
        <strain evidence="3">5ac10</strain>
    </source>
</reference>
<dbReference type="Proteomes" id="UP000663720">
    <property type="component" value="Chromosome"/>
</dbReference>
<organism evidence="3 4">
    <name type="scientific">Desulfonema limicola</name>
    <dbReference type="NCBI Taxonomy" id="45656"/>
    <lineage>
        <taxon>Bacteria</taxon>
        <taxon>Pseudomonadati</taxon>
        <taxon>Thermodesulfobacteriota</taxon>
        <taxon>Desulfobacteria</taxon>
        <taxon>Desulfobacterales</taxon>
        <taxon>Desulfococcaceae</taxon>
        <taxon>Desulfonema</taxon>
    </lineage>
</organism>
<dbReference type="InterPro" id="IPR052916">
    <property type="entry name" value="Type-I_RE_MTase_Subunit"/>
</dbReference>
<dbReference type="KEGG" id="dli:dnl_09190"/>
<dbReference type="AlphaFoldDB" id="A0A975GF07"/>
<keyword evidence="3" id="KW-0489">Methyltransferase</keyword>